<comment type="similarity">
    <text evidence="1">Belongs to the short-chain dehydrogenases/reductases (SDR) family.</text>
</comment>
<gene>
    <name evidence="3" type="ORF">HD599_000502</name>
</gene>
<evidence type="ECO:0000256" key="2">
    <source>
        <dbReference type="ARBA" id="ARBA00023002"/>
    </source>
</evidence>
<organism evidence="3 4">
    <name type="scientific">Conyzicola lurida</name>
    <dbReference type="NCBI Taxonomy" id="1172621"/>
    <lineage>
        <taxon>Bacteria</taxon>
        <taxon>Bacillati</taxon>
        <taxon>Actinomycetota</taxon>
        <taxon>Actinomycetes</taxon>
        <taxon>Micrococcales</taxon>
        <taxon>Microbacteriaceae</taxon>
        <taxon>Conyzicola</taxon>
    </lineage>
</organism>
<dbReference type="FunFam" id="3.40.50.720:FF:000084">
    <property type="entry name" value="Short-chain dehydrogenase reductase"/>
    <property type="match status" value="1"/>
</dbReference>
<dbReference type="Proteomes" id="UP000536685">
    <property type="component" value="Unassembled WGS sequence"/>
</dbReference>
<dbReference type="EMBL" id="JACHMJ010000001">
    <property type="protein sequence ID" value="MBB5842179.1"/>
    <property type="molecule type" value="Genomic_DNA"/>
</dbReference>
<accession>A0A841AL65</accession>
<dbReference type="SUPFAM" id="SSF51735">
    <property type="entry name" value="NAD(P)-binding Rossmann-fold domains"/>
    <property type="match status" value="1"/>
</dbReference>
<sequence>MNHVLVTGGASGIGAGTAQLLAATGSRVSVLDRTSADGIDWWHALPDGLRGHWATVDASDTVALVAAVDEIAADGLTGLVACAGISVKEPFVDSSIEAWTATLMINVLGTAMASRAAAQAMIANGKGGAIVTVASTVAFGHVAGLGSHYHASKGAIVALTRAMAGELGQHGIRVNAVAPGLVRTPLTEFMRQTQGEDGLTLRVPLRTMADPSDVADAIAFLLSADASMITGHILPVDAGQLSVAGMPLDGFPDISVHG</sequence>
<evidence type="ECO:0000256" key="1">
    <source>
        <dbReference type="ARBA" id="ARBA00006484"/>
    </source>
</evidence>
<keyword evidence="4" id="KW-1185">Reference proteome</keyword>
<proteinExistence type="inferred from homology"/>
<dbReference type="Gene3D" id="3.40.50.720">
    <property type="entry name" value="NAD(P)-binding Rossmann-like Domain"/>
    <property type="match status" value="1"/>
</dbReference>
<keyword evidence="2" id="KW-0560">Oxidoreductase</keyword>
<evidence type="ECO:0000313" key="4">
    <source>
        <dbReference type="Proteomes" id="UP000536685"/>
    </source>
</evidence>
<dbReference type="PRINTS" id="PR00081">
    <property type="entry name" value="GDHRDH"/>
</dbReference>
<protein>
    <submittedName>
        <fullName evidence="3">NAD(P)-dependent dehydrogenase (Short-subunit alcohol dehydrogenase family)</fullName>
    </submittedName>
</protein>
<dbReference type="InterPro" id="IPR002347">
    <property type="entry name" value="SDR_fam"/>
</dbReference>
<name>A0A841AL65_9MICO</name>
<evidence type="ECO:0000313" key="3">
    <source>
        <dbReference type="EMBL" id="MBB5842179.1"/>
    </source>
</evidence>
<dbReference type="AlphaFoldDB" id="A0A841AL65"/>
<dbReference type="CDD" id="cd05233">
    <property type="entry name" value="SDR_c"/>
    <property type="match status" value="1"/>
</dbReference>
<dbReference type="PANTHER" id="PTHR24321">
    <property type="entry name" value="DEHYDROGENASES, SHORT CHAIN"/>
    <property type="match status" value="1"/>
</dbReference>
<dbReference type="PANTHER" id="PTHR24321:SF8">
    <property type="entry name" value="ESTRADIOL 17-BETA-DEHYDROGENASE 8-RELATED"/>
    <property type="match status" value="1"/>
</dbReference>
<reference evidence="3 4" key="1">
    <citation type="submission" date="2020-08" db="EMBL/GenBank/DDBJ databases">
        <title>Sequencing the genomes of 1000 actinobacteria strains.</title>
        <authorList>
            <person name="Klenk H.-P."/>
        </authorList>
    </citation>
    <scope>NUCLEOTIDE SEQUENCE [LARGE SCALE GENOMIC DNA]</scope>
    <source>
        <strain evidence="3 4">DSM 105784</strain>
    </source>
</reference>
<dbReference type="Pfam" id="PF13561">
    <property type="entry name" value="adh_short_C2"/>
    <property type="match status" value="1"/>
</dbReference>
<dbReference type="RefSeq" id="WP_184233349.1">
    <property type="nucleotide sequence ID" value="NZ_JACHMJ010000001.1"/>
</dbReference>
<dbReference type="GO" id="GO:0016491">
    <property type="term" value="F:oxidoreductase activity"/>
    <property type="evidence" value="ECO:0007669"/>
    <property type="project" value="UniProtKB-KW"/>
</dbReference>
<comment type="caution">
    <text evidence="3">The sequence shown here is derived from an EMBL/GenBank/DDBJ whole genome shotgun (WGS) entry which is preliminary data.</text>
</comment>
<dbReference type="InterPro" id="IPR036291">
    <property type="entry name" value="NAD(P)-bd_dom_sf"/>
</dbReference>